<evidence type="ECO:0000259" key="5">
    <source>
        <dbReference type="PROSITE" id="PS01124"/>
    </source>
</evidence>
<dbReference type="EMBL" id="QMFB01000003">
    <property type="protein sequence ID" value="RAV22098.1"/>
    <property type="molecule type" value="Genomic_DNA"/>
</dbReference>
<feature type="domain" description="HTH araC/xylS-type" evidence="5">
    <location>
        <begin position="192"/>
        <end position="290"/>
    </location>
</feature>
<accession>A0A329MS32</accession>
<dbReference type="SUPFAM" id="SSF46689">
    <property type="entry name" value="Homeodomain-like"/>
    <property type="match status" value="2"/>
</dbReference>
<dbReference type="PANTHER" id="PTHR47893">
    <property type="entry name" value="REGULATORY PROTEIN PCHR"/>
    <property type="match status" value="1"/>
</dbReference>
<dbReference type="Proteomes" id="UP000250369">
    <property type="component" value="Unassembled WGS sequence"/>
</dbReference>
<comment type="caution">
    <text evidence="6">The sequence shown here is derived from an EMBL/GenBank/DDBJ whole genome shotgun (WGS) entry which is preliminary data.</text>
</comment>
<dbReference type="InterPro" id="IPR018062">
    <property type="entry name" value="HTH_AraC-typ_CS"/>
</dbReference>
<dbReference type="PROSITE" id="PS00041">
    <property type="entry name" value="HTH_ARAC_FAMILY_1"/>
    <property type="match status" value="1"/>
</dbReference>
<evidence type="ECO:0000313" key="7">
    <source>
        <dbReference type="Proteomes" id="UP000250369"/>
    </source>
</evidence>
<dbReference type="PRINTS" id="PR00032">
    <property type="entry name" value="HTHARAC"/>
</dbReference>
<keyword evidence="2" id="KW-0238">DNA-binding</keyword>
<dbReference type="GO" id="GO:0003700">
    <property type="term" value="F:DNA-binding transcription factor activity"/>
    <property type="evidence" value="ECO:0007669"/>
    <property type="project" value="InterPro"/>
</dbReference>
<dbReference type="PANTHER" id="PTHR47893:SF1">
    <property type="entry name" value="REGULATORY PROTEIN PCHR"/>
    <property type="match status" value="1"/>
</dbReference>
<evidence type="ECO:0000256" key="4">
    <source>
        <dbReference type="SAM" id="MobiDB-lite"/>
    </source>
</evidence>
<evidence type="ECO:0000256" key="1">
    <source>
        <dbReference type="ARBA" id="ARBA00023015"/>
    </source>
</evidence>
<keyword evidence="7" id="KW-1185">Reference proteome</keyword>
<keyword evidence="1" id="KW-0805">Transcription regulation</keyword>
<dbReference type="InterPro" id="IPR053142">
    <property type="entry name" value="PchR_regulatory_protein"/>
</dbReference>
<feature type="region of interest" description="Disordered" evidence="4">
    <location>
        <begin position="1"/>
        <end position="21"/>
    </location>
</feature>
<evidence type="ECO:0000256" key="2">
    <source>
        <dbReference type="ARBA" id="ARBA00023125"/>
    </source>
</evidence>
<dbReference type="PROSITE" id="PS01124">
    <property type="entry name" value="HTH_ARAC_FAMILY_2"/>
    <property type="match status" value="1"/>
</dbReference>
<dbReference type="AlphaFoldDB" id="A0A329MS32"/>
<dbReference type="SMART" id="SM00342">
    <property type="entry name" value="HTH_ARAC"/>
    <property type="match status" value="1"/>
</dbReference>
<evidence type="ECO:0000256" key="3">
    <source>
        <dbReference type="ARBA" id="ARBA00023163"/>
    </source>
</evidence>
<gene>
    <name evidence="6" type="ORF">DQG23_08680</name>
</gene>
<dbReference type="InterPro" id="IPR020449">
    <property type="entry name" value="Tscrpt_reg_AraC-type_HTH"/>
</dbReference>
<sequence>MDDLIEESWDTGSISASGVEGEGGSVERLKLRSGMEIVIADNRFREKMQDDNGGDGTLQLFFRLEGSFCSTHTENERAMGTCVQEQTLLVEIKLNPKLFEEYAEAHPEFDYFQFANGVKPADAGHRREELQPAERMLLAQIVQCDYPPPIKKIFVESKILELLSIYFLRYMADSSCDRKVSVLRADDKDKIELARELLLQHLEQPPSLLEMARMVGLNDYKLKAGFKEVFGMTVFGYLREKRLEKALDLLEQGALNVGEVACAIGYSNPSHFTAAFKRKYGINPGKLLQSNKSQGS</sequence>
<dbReference type="RefSeq" id="WP_113030407.1">
    <property type="nucleotide sequence ID" value="NZ_QMFB01000003.1"/>
</dbReference>
<protein>
    <recommendedName>
        <fullName evidence="5">HTH araC/xylS-type domain-containing protein</fullName>
    </recommendedName>
</protein>
<proteinExistence type="predicted"/>
<dbReference type="InterPro" id="IPR018060">
    <property type="entry name" value="HTH_AraC"/>
</dbReference>
<evidence type="ECO:0000313" key="6">
    <source>
        <dbReference type="EMBL" id="RAV22098.1"/>
    </source>
</evidence>
<keyword evidence="3" id="KW-0804">Transcription</keyword>
<dbReference type="Gene3D" id="1.10.10.60">
    <property type="entry name" value="Homeodomain-like"/>
    <property type="match status" value="2"/>
</dbReference>
<organism evidence="6 7">
    <name type="scientific">Paenibacillus contaminans</name>
    <dbReference type="NCBI Taxonomy" id="450362"/>
    <lineage>
        <taxon>Bacteria</taxon>
        <taxon>Bacillati</taxon>
        <taxon>Bacillota</taxon>
        <taxon>Bacilli</taxon>
        <taxon>Bacillales</taxon>
        <taxon>Paenibacillaceae</taxon>
        <taxon>Paenibacillus</taxon>
    </lineage>
</organism>
<dbReference type="InterPro" id="IPR009057">
    <property type="entry name" value="Homeodomain-like_sf"/>
</dbReference>
<name>A0A329MS32_9BACL</name>
<dbReference type="GO" id="GO:0043565">
    <property type="term" value="F:sequence-specific DNA binding"/>
    <property type="evidence" value="ECO:0007669"/>
    <property type="project" value="InterPro"/>
</dbReference>
<reference evidence="6 7" key="1">
    <citation type="journal article" date="2009" name="Int. J. Syst. Evol. Microbiol.">
        <title>Paenibacillus contaminans sp. nov., isolated from a contaminated laboratory plate.</title>
        <authorList>
            <person name="Chou J.H."/>
            <person name="Lee J.H."/>
            <person name="Lin M.C."/>
            <person name="Chang P.S."/>
            <person name="Arun A.B."/>
            <person name="Young C.C."/>
            <person name="Chen W.M."/>
        </authorList>
    </citation>
    <scope>NUCLEOTIDE SEQUENCE [LARGE SCALE GENOMIC DNA]</scope>
    <source>
        <strain evidence="6 7">CKOBP-6</strain>
    </source>
</reference>
<dbReference type="Pfam" id="PF12833">
    <property type="entry name" value="HTH_18"/>
    <property type="match status" value="1"/>
</dbReference>